<dbReference type="AlphaFoldDB" id="A0A919B742"/>
<dbReference type="EMBL" id="BNBD01000011">
    <property type="protein sequence ID" value="GHF61925.1"/>
    <property type="molecule type" value="Genomic_DNA"/>
</dbReference>
<reference evidence="1" key="1">
    <citation type="journal article" date="2014" name="Int. J. Syst. Evol. Microbiol.">
        <title>Complete genome sequence of Corynebacterium casei LMG S-19264T (=DSM 44701T), isolated from a smear-ripened cheese.</title>
        <authorList>
            <consortium name="US DOE Joint Genome Institute (JGI-PGF)"/>
            <person name="Walter F."/>
            <person name="Albersmeier A."/>
            <person name="Kalinowski J."/>
            <person name="Ruckert C."/>
        </authorList>
    </citation>
    <scope>NUCLEOTIDE SEQUENCE</scope>
    <source>
        <strain evidence="1">JCM 4059</strain>
    </source>
</reference>
<comment type="caution">
    <text evidence="1">The sequence shown here is derived from an EMBL/GenBank/DDBJ whole genome shotgun (WGS) entry which is preliminary data.</text>
</comment>
<evidence type="ECO:0000313" key="1">
    <source>
        <dbReference type="EMBL" id="GHF61925.1"/>
    </source>
</evidence>
<organism evidence="1 2">
    <name type="scientific">Streptomyces mashuensis</name>
    <dbReference type="NCBI Taxonomy" id="33904"/>
    <lineage>
        <taxon>Bacteria</taxon>
        <taxon>Bacillati</taxon>
        <taxon>Actinomycetota</taxon>
        <taxon>Actinomycetes</taxon>
        <taxon>Kitasatosporales</taxon>
        <taxon>Streptomycetaceae</taxon>
        <taxon>Streptomyces</taxon>
    </lineage>
</organism>
<dbReference type="Proteomes" id="UP000638313">
    <property type="component" value="Unassembled WGS sequence"/>
</dbReference>
<gene>
    <name evidence="1" type="ORF">GCM10010218_49440</name>
</gene>
<proteinExistence type="predicted"/>
<name>A0A919B742_9ACTN</name>
<evidence type="ECO:0000313" key="2">
    <source>
        <dbReference type="Proteomes" id="UP000638313"/>
    </source>
</evidence>
<protein>
    <submittedName>
        <fullName evidence="1">Uncharacterized protein</fullName>
    </submittedName>
</protein>
<sequence>MRFSGDFEVHVTGRAGDAGRLEEVARLLGVKFTHIELARGRVVSQPMVTWRGAGELEGVRERAGKVVRELERRGVGVVRVKVEASPWAAGVPVTDAEAVALGAAYYFEHHVKLLLPPGTDPGPLTRLAVAHGAHLSRNPRRVRADGHAERFVTQRCHRMGRTAAGARLEALTGALVSEGYDIVSSEREFVVHDSDASLDAGWIGEEGARA</sequence>
<accession>A0A919B742</accession>
<dbReference type="RefSeq" id="WP_190131880.1">
    <property type="nucleotide sequence ID" value="NZ_BNBD01000011.1"/>
</dbReference>
<keyword evidence="2" id="KW-1185">Reference proteome</keyword>
<reference evidence="1" key="2">
    <citation type="submission" date="2020-09" db="EMBL/GenBank/DDBJ databases">
        <authorList>
            <person name="Sun Q."/>
            <person name="Ohkuma M."/>
        </authorList>
    </citation>
    <scope>NUCLEOTIDE SEQUENCE</scope>
    <source>
        <strain evidence="1">JCM 4059</strain>
    </source>
</reference>